<dbReference type="PANTHER" id="PTHR30093">
    <property type="entry name" value="GENERAL SECRETION PATHWAY PROTEIN G"/>
    <property type="match status" value="1"/>
</dbReference>
<organism evidence="7 8">
    <name type="scientific">Oceanirhabdus seepicola</name>
    <dbReference type="NCBI Taxonomy" id="2828781"/>
    <lineage>
        <taxon>Bacteria</taxon>
        <taxon>Bacillati</taxon>
        <taxon>Bacillota</taxon>
        <taxon>Clostridia</taxon>
        <taxon>Eubacteriales</taxon>
        <taxon>Clostridiaceae</taxon>
        <taxon>Oceanirhabdus</taxon>
    </lineage>
</organism>
<reference evidence="7" key="2">
    <citation type="submission" date="2021-04" db="EMBL/GenBank/DDBJ databases">
        <authorList>
            <person name="Dong X."/>
        </authorList>
    </citation>
    <scope>NUCLEOTIDE SEQUENCE</scope>
    <source>
        <strain evidence="7">ZWT</strain>
    </source>
</reference>
<gene>
    <name evidence="7" type="ORF">KDK92_12625</name>
</gene>
<dbReference type="RefSeq" id="WP_276575950.1">
    <property type="nucleotide sequence ID" value="NZ_JAGSOJ010000002.1"/>
</dbReference>
<comment type="caution">
    <text evidence="7">The sequence shown here is derived from an EMBL/GenBank/DDBJ whole genome shotgun (WGS) entry which is preliminary data.</text>
</comment>
<evidence type="ECO:0000256" key="5">
    <source>
        <dbReference type="ARBA" id="ARBA00023136"/>
    </source>
</evidence>
<sequence>MLKEIKNKKRKGFSLVELIVVIAIIGILAAIAVPKYSAYKDNANKRADEVTAKLLAEAALMAYEAGELQDKVDANDALSSNDLEDVWKYIKGGMDTKPKTGGVWGIAFSNTDKVIDPTGTITVTATVTSIVKETNDGKETEKEIETKNIEHTLDY</sequence>
<dbReference type="Pfam" id="PF07963">
    <property type="entry name" value="N_methyl"/>
    <property type="match status" value="1"/>
</dbReference>
<dbReference type="GO" id="GO:0016020">
    <property type="term" value="C:membrane"/>
    <property type="evidence" value="ECO:0007669"/>
    <property type="project" value="UniProtKB-SubCell"/>
</dbReference>
<protein>
    <submittedName>
        <fullName evidence="7">Prepilin-type N-terminal cleavage/methylation domain-containing protein</fullName>
    </submittedName>
</protein>
<evidence type="ECO:0000256" key="1">
    <source>
        <dbReference type="ARBA" id="ARBA00004167"/>
    </source>
</evidence>
<dbReference type="InterPro" id="IPR045584">
    <property type="entry name" value="Pilin-like"/>
</dbReference>
<keyword evidence="4 6" id="KW-1133">Transmembrane helix</keyword>
<name>A0A9J6P3D7_9CLOT</name>
<accession>A0A9J6P3D7</accession>
<evidence type="ECO:0000256" key="2">
    <source>
        <dbReference type="ARBA" id="ARBA00022481"/>
    </source>
</evidence>
<keyword evidence="3 6" id="KW-0812">Transmembrane</keyword>
<proteinExistence type="predicted"/>
<evidence type="ECO:0000313" key="8">
    <source>
        <dbReference type="Proteomes" id="UP001056429"/>
    </source>
</evidence>
<dbReference type="PROSITE" id="PS00409">
    <property type="entry name" value="PROKAR_NTER_METHYL"/>
    <property type="match status" value="1"/>
</dbReference>
<dbReference type="Proteomes" id="UP001056429">
    <property type="component" value="Unassembled WGS sequence"/>
</dbReference>
<reference evidence="7" key="1">
    <citation type="journal article" date="2021" name="mSystems">
        <title>Bacteria and Archaea Synergistically Convert Glycine Betaine to Biogenic Methane in the Formosa Cold Seep of the South China Sea.</title>
        <authorList>
            <person name="Li L."/>
            <person name="Zhang W."/>
            <person name="Zhang S."/>
            <person name="Song L."/>
            <person name="Sun Q."/>
            <person name="Zhang H."/>
            <person name="Xiang H."/>
            <person name="Dong X."/>
        </authorList>
    </citation>
    <scope>NUCLEOTIDE SEQUENCE</scope>
    <source>
        <strain evidence="7">ZWT</strain>
    </source>
</reference>
<dbReference type="Gene3D" id="3.30.700.10">
    <property type="entry name" value="Glycoprotein, Type 4 Pilin"/>
    <property type="match status" value="1"/>
</dbReference>
<dbReference type="AlphaFoldDB" id="A0A9J6P3D7"/>
<dbReference type="EMBL" id="JAGSOJ010000002">
    <property type="protein sequence ID" value="MCM1990569.1"/>
    <property type="molecule type" value="Genomic_DNA"/>
</dbReference>
<dbReference type="NCBIfam" id="TIGR02532">
    <property type="entry name" value="IV_pilin_GFxxxE"/>
    <property type="match status" value="1"/>
</dbReference>
<evidence type="ECO:0000256" key="6">
    <source>
        <dbReference type="SAM" id="Phobius"/>
    </source>
</evidence>
<feature type="transmembrane region" description="Helical" evidence="6">
    <location>
        <begin position="12"/>
        <end position="33"/>
    </location>
</feature>
<keyword evidence="2" id="KW-0488">Methylation</keyword>
<dbReference type="InterPro" id="IPR012902">
    <property type="entry name" value="N_methyl_site"/>
</dbReference>
<evidence type="ECO:0000256" key="3">
    <source>
        <dbReference type="ARBA" id="ARBA00022692"/>
    </source>
</evidence>
<keyword evidence="8" id="KW-1185">Reference proteome</keyword>
<keyword evidence="5 6" id="KW-0472">Membrane</keyword>
<dbReference type="SUPFAM" id="SSF54523">
    <property type="entry name" value="Pili subunits"/>
    <property type="match status" value="1"/>
</dbReference>
<dbReference type="PANTHER" id="PTHR30093:SF44">
    <property type="entry name" value="TYPE II SECRETION SYSTEM CORE PROTEIN G"/>
    <property type="match status" value="1"/>
</dbReference>
<evidence type="ECO:0000256" key="4">
    <source>
        <dbReference type="ARBA" id="ARBA00022989"/>
    </source>
</evidence>
<evidence type="ECO:0000313" key="7">
    <source>
        <dbReference type="EMBL" id="MCM1990569.1"/>
    </source>
</evidence>
<comment type="subcellular location">
    <subcellularLocation>
        <location evidence="1">Membrane</location>
        <topology evidence="1">Single-pass membrane protein</topology>
    </subcellularLocation>
</comment>